<name>A0ABV6QFA8_9ACTN</name>
<sequence length="414" mass="44468">MNALDNRVKQVLTTEADRLAPNDDLVRTAIRRANRIRRGRRAAGASAFAAIGVVLVAFVPAAILNSSTPDPAATPSPLPSAEVVVQATKPPPEWSWPGDAPFDSWLAKLPQGELPRVPYLQHGYLNDGNHRVALPKISTRNATSWPIARVADGWLIGVVSWRGEEPGGFGLLKRSGQFDFLAKGDPRGAALSPDGKQLAYGTAPWQQKAEGVGTVSSADMKDKMTRVAVMDLATRKEISSTEVLEGRLQGWNELGIWMTTSGAGSRWQSALWKPGSKPSAVPAVVAVPTSRSPRMLWLSEDCERVVRLDEEHSAPAEYCGFGSSGGRSGLLSPDGETYVRRDRVAMRVGSKQETPLGILAGVPMHDHAWEDDTHVLISAGIPGKAALIRCDVESGKCERTTNTPANTMAYGPSN</sequence>
<evidence type="ECO:0000256" key="1">
    <source>
        <dbReference type="SAM" id="Phobius"/>
    </source>
</evidence>
<keyword evidence="3" id="KW-1185">Reference proteome</keyword>
<dbReference type="Proteomes" id="UP001589890">
    <property type="component" value="Unassembled WGS sequence"/>
</dbReference>
<evidence type="ECO:0000313" key="3">
    <source>
        <dbReference type="Proteomes" id="UP001589890"/>
    </source>
</evidence>
<gene>
    <name evidence="2" type="ORF">ACFFGN_04605</name>
</gene>
<feature type="transmembrane region" description="Helical" evidence="1">
    <location>
        <begin position="42"/>
        <end position="64"/>
    </location>
</feature>
<evidence type="ECO:0008006" key="4">
    <source>
        <dbReference type="Google" id="ProtNLM"/>
    </source>
</evidence>
<evidence type="ECO:0000313" key="2">
    <source>
        <dbReference type="EMBL" id="MFC0623330.1"/>
    </source>
</evidence>
<dbReference type="RefSeq" id="WP_380044032.1">
    <property type="nucleotide sequence ID" value="NZ_JBHLTC010000005.1"/>
</dbReference>
<keyword evidence="1" id="KW-0812">Transmembrane</keyword>
<dbReference type="SUPFAM" id="SSF82171">
    <property type="entry name" value="DPP6 N-terminal domain-like"/>
    <property type="match status" value="1"/>
</dbReference>
<accession>A0ABV6QFA8</accession>
<keyword evidence="1" id="KW-1133">Transmembrane helix</keyword>
<dbReference type="EMBL" id="JBHLTC010000005">
    <property type="protein sequence ID" value="MFC0623330.1"/>
    <property type="molecule type" value="Genomic_DNA"/>
</dbReference>
<organism evidence="2 3">
    <name type="scientific">Kribbella deserti</name>
    <dbReference type="NCBI Taxonomy" id="1926257"/>
    <lineage>
        <taxon>Bacteria</taxon>
        <taxon>Bacillati</taxon>
        <taxon>Actinomycetota</taxon>
        <taxon>Actinomycetes</taxon>
        <taxon>Propionibacteriales</taxon>
        <taxon>Kribbellaceae</taxon>
        <taxon>Kribbella</taxon>
    </lineage>
</organism>
<keyword evidence="1" id="KW-0472">Membrane</keyword>
<protein>
    <recommendedName>
        <fullName evidence="4">WD40 repeat domain-containing protein</fullName>
    </recommendedName>
</protein>
<reference evidence="2 3" key="1">
    <citation type="submission" date="2024-09" db="EMBL/GenBank/DDBJ databases">
        <authorList>
            <person name="Sun Q."/>
            <person name="Mori K."/>
        </authorList>
    </citation>
    <scope>NUCLEOTIDE SEQUENCE [LARGE SCALE GENOMIC DNA]</scope>
    <source>
        <strain evidence="2 3">CGMCC 1.15906</strain>
    </source>
</reference>
<comment type="caution">
    <text evidence="2">The sequence shown here is derived from an EMBL/GenBank/DDBJ whole genome shotgun (WGS) entry which is preliminary data.</text>
</comment>
<proteinExistence type="predicted"/>